<dbReference type="NCBIfam" id="NF001591">
    <property type="entry name" value="PRK00393.1"/>
    <property type="match status" value="1"/>
</dbReference>
<dbReference type="CDD" id="cd00641">
    <property type="entry name" value="GTP_cyclohydro2"/>
    <property type="match status" value="1"/>
</dbReference>
<keyword evidence="4" id="KW-0686">Riboflavin biosynthesis</keyword>
<keyword evidence="6 11" id="KW-0378">Hydrolase</keyword>
<feature type="compositionally biased region" description="Low complexity" evidence="9">
    <location>
        <begin position="603"/>
        <end position="625"/>
    </location>
</feature>
<comment type="caution">
    <text evidence="11">The sequence shown here is derived from an EMBL/GenBank/DDBJ whole genome shotgun (WGS) entry which is preliminary data.</text>
</comment>
<keyword evidence="12" id="KW-1185">Reference proteome</keyword>
<dbReference type="AlphaFoldDB" id="A0A2S5B194"/>
<feature type="compositionally biased region" description="Polar residues" evidence="9">
    <location>
        <begin position="94"/>
        <end position="106"/>
    </location>
</feature>
<sequence>MLAAGNHRITAADLDMLSLITGEVIPSPPLPTSPPNGTARPPLKVKKGDGRAAMAPLLVAAAAHTGPDVTRAHALHSYLPKPLAYAPCDDERSNYSNPSSGVQQAQRPKMCSRQAPRSVRLRVEEEERKRADRIEQLRKSHLPGLDQNGVLDGARPRANERDRKTGGGEGGAQRARSADKRSPHKPHPAQMHDLQQEMLVDLLRQPSTPPELERQLPDLKHHQHHPAAGPTSRASEFPFSAPTLRVATPALETPTAAPAHLPPLEVQCRVRTRIPTPHGHIFLHLYTNNHDDKEHMAFVADHAQMVSTSVTTNAVDGTPIVAETSERKLLPFIRSRSLDARWHERESDEERIVRGAYVGRLTETTRVASSPDPHNLQPAPAHSHSHHRSSHIHSNRPSAVHPTDTPLVRIHSECFTGETIGSQRCDCGEQLDEAFRLITLAGRGVIVYLRQEGRGIGLLEKMRAYNLQDLGHDTVTANLMLGHGADMRTYGVAGAILRDLGVAEDGVRLLTNNPDKIKQIEGEGVTVAERVPMVPRSWVIAEEQAAAARRRAERKAQGGGSKRKHSTSSGGRGRGDHHHHPGPSKLASSISSLASTPRDESSRPSYSRSGSIASSAGPSAASTRPASDEDTPLEGQHTAAGEDEGSTSDSDSDWDARTDSSAAYHLRRAGVGMIGGSTTSSPELDKYLRTKIERMGHMLTAPDQQGVLSRVMGSAAGASPATHSPLSASVTSLNAGGGDNEV</sequence>
<dbReference type="PANTHER" id="PTHR21327">
    <property type="entry name" value="GTP CYCLOHYDROLASE II-RELATED"/>
    <property type="match status" value="1"/>
</dbReference>
<comment type="similarity">
    <text evidence="2">Belongs to the GTP cyclohydrolase II family.</text>
</comment>
<dbReference type="InterPro" id="IPR000926">
    <property type="entry name" value="RibA"/>
</dbReference>
<evidence type="ECO:0000256" key="6">
    <source>
        <dbReference type="ARBA" id="ARBA00022801"/>
    </source>
</evidence>
<dbReference type="Pfam" id="PF00925">
    <property type="entry name" value="GTP_cyclohydro2"/>
    <property type="match status" value="1"/>
</dbReference>
<dbReference type="EMBL" id="PJQD01000115">
    <property type="protein sequence ID" value="POY70560.1"/>
    <property type="molecule type" value="Genomic_DNA"/>
</dbReference>
<organism evidence="11 12">
    <name type="scientific">Rhodotorula taiwanensis</name>
    <dbReference type="NCBI Taxonomy" id="741276"/>
    <lineage>
        <taxon>Eukaryota</taxon>
        <taxon>Fungi</taxon>
        <taxon>Dikarya</taxon>
        <taxon>Basidiomycota</taxon>
        <taxon>Pucciniomycotina</taxon>
        <taxon>Microbotryomycetes</taxon>
        <taxon>Sporidiobolales</taxon>
        <taxon>Sporidiobolaceae</taxon>
        <taxon>Rhodotorula</taxon>
    </lineage>
</organism>
<feature type="compositionally biased region" description="Low complexity" evidence="9">
    <location>
        <begin position="583"/>
        <end position="595"/>
    </location>
</feature>
<comment type="pathway">
    <text evidence="1">Cofactor biosynthesis; riboflavin biosynthesis.</text>
</comment>
<dbReference type="GO" id="GO:0005525">
    <property type="term" value="F:GTP binding"/>
    <property type="evidence" value="ECO:0007669"/>
    <property type="project" value="UniProtKB-KW"/>
</dbReference>
<evidence type="ECO:0000313" key="11">
    <source>
        <dbReference type="EMBL" id="POY70560.1"/>
    </source>
</evidence>
<dbReference type="SUPFAM" id="SSF142695">
    <property type="entry name" value="RibA-like"/>
    <property type="match status" value="1"/>
</dbReference>
<dbReference type="InterPro" id="IPR036144">
    <property type="entry name" value="RibA-like_sf"/>
</dbReference>
<evidence type="ECO:0000256" key="4">
    <source>
        <dbReference type="ARBA" id="ARBA00022619"/>
    </source>
</evidence>
<evidence type="ECO:0000256" key="1">
    <source>
        <dbReference type="ARBA" id="ARBA00005104"/>
    </source>
</evidence>
<feature type="compositionally biased region" description="Basic residues" evidence="9">
    <location>
        <begin position="383"/>
        <end position="394"/>
    </location>
</feature>
<keyword evidence="5" id="KW-0547">Nucleotide-binding</keyword>
<dbReference type="STRING" id="741276.A0A2S5B194"/>
<evidence type="ECO:0000256" key="7">
    <source>
        <dbReference type="ARBA" id="ARBA00023134"/>
    </source>
</evidence>
<evidence type="ECO:0000256" key="5">
    <source>
        <dbReference type="ARBA" id="ARBA00022741"/>
    </source>
</evidence>
<dbReference type="PANTHER" id="PTHR21327:SF29">
    <property type="entry name" value="GTP CYCLOHYDROLASE-2"/>
    <property type="match status" value="1"/>
</dbReference>
<evidence type="ECO:0000259" key="10">
    <source>
        <dbReference type="Pfam" id="PF00925"/>
    </source>
</evidence>
<dbReference type="OrthoDB" id="5569761at2759"/>
<gene>
    <name evidence="11" type="ORF">BMF94_6474</name>
</gene>
<dbReference type="InterPro" id="IPR032677">
    <property type="entry name" value="GTP_cyclohydro_II"/>
</dbReference>
<evidence type="ECO:0000256" key="9">
    <source>
        <dbReference type="SAM" id="MobiDB-lite"/>
    </source>
</evidence>
<name>A0A2S5B194_9BASI</name>
<proteinExistence type="inferred from homology"/>
<feature type="compositionally biased region" description="Basic and acidic residues" evidence="9">
    <location>
        <begin position="154"/>
        <end position="166"/>
    </location>
</feature>
<dbReference type="GO" id="GO:0009231">
    <property type="term" value="P:riboflavin biosynthetic process"/>
    <property type="evidence" value="ECO:0007669"/>
    <property type="project" value="UniProtKB-KW"/>
</dbReference>
<feature type="compositionally biased region" description="Basic and acidic residues" evidence="9">
    <location>
        <begin position="121"/>
        <end position="138"/>
    </location>
</feature>
<accession>A0A2S5B194</accession>
<dbReference type="GO" id="GO:0003935">
    <property type="term" value="F:GTP cyclohydrolase II activity"/>
    <property type="evidence" value="ECO:0007669"/>
    <property type="project" value="UniProtKB-EC"/>
</dbReference>
<feature type="region of interest" description="Disordered" evidence="9">
    <location>
        <begin position="365"/>
        <end position="404"/>
    </location>
</feature>
<reference evidence="11 12" key="1">
    <citation type="journal article" date="2018" name="Front. Microbiol.">
        <title>Prospects for Fungal Bioremediation of Acidic Radioactive Waste Sites: Characterization and Genome Sequence of Rhodotorula taiwanensis MD1149.</title>
        <authorList>
            <person name="Tkavc R."/>
            <person name="Matrosova V.Y."/>
            <person name="Grichenko O.E."/>
            <person name="Gostincar C."/>
            <person name="Volpe R.P."/>
            <person name="Klimenkova P."/>
            <person name="Gaidamakova E.K."/>
            <person name="Zhou C.E."/>
            <person name="Stewart B.J."/>
            <person name="Lyman M.G."/>
            <person name="Malfatti S.A."/>
            <person name="Rubinfeld B."/>
            <person name="Courtot M."/>
            <person name="Singh J."/>
            <person name="Dalgard C.L."/>
            <person name="Hamilton T."/>
            <person name="Frey K.G."/>
            <person name="Gunde-Cimerman N."/>
            <person name="Dugan L."/>
            <person name="Daly M.J."/>
        </authorList>
    </citation>
    <scope>NUCLEOTIDE SEQUENCE [LARGE SCALE GENOMIC DNA]</scope>
    <source>
        <strain evidence="11 12">MD1149</strain>
    </source>
</reference>
<feature type="region of interest" description="Disordered" evidence="9">
    <location>
        <begin position="713"/>
        <end position="742"/>
    </location>
</feature>
<dbReference type="Gene3D" id="3.40.50.10990">
    <property type="entry name" value="GTP cyclohydrolase II"/>
    <property type="match status" value="1"/>
</dbReference>
<feature type="compositionally biased region" description="Polar residues" evidence="9">
    <location>
        <begin position="721"/>
        <end position="734"/>
    </location>
</feature>
<evidence type="ECO:0000256" key="8">
    <source>
        <dbReference type="ARBA" id="ARBA00049295"/>
    </source>
</evidence>
<feature type="region of interest" description="Disordered" evidence="9">
    <location>
        <begin position="548"/>
        <end position="657"/>
    </location>
</feature>
<feature type="domain" description="GTP cyclohydrolase II" evidence="10">
    <location>
        <begin position="405"/>
        <end position="532"/>
    </location>
</feature>
<feature type="region of interest" description="Disordered" evidence="9">
    <location>
        <begin position="25"/>
        <end position="45"/>
    </location>
</feature>
<protein>
    <recommendedName>
        <fullName evidence="3">GTP cyclohydrolase II</fullName>
        <ecNumber evidence="3">3.5.4.25</ecNumber>
    </recommendedName>
</protein>
<comment type="catalytic activity">
    <reaction evidence="8">
        <text>GTP + 4 H2O = 2,5-diamino-6-hydroxy-4-(5-phosphoribosylamino)-pyrimidine + formate + 2 phosphate + 3 H(+)</text>
        <dbReference type="Rhea" id="RHEA:23704"/>
        <dbReference type="ChEBI" id="CHEBI:15377"/>
        <dbReference type="ChEBI" id="CHEBI:15378"/>
        <dbReference type="ChEBI" id="CHEBI:15740"/>
        <dbReference type="ChEBI" id="CHEBI:37565"/>
        <dbReference type="ChEBI" id="CHEBI:43474"/>
        <dbReference type="ChEBI" id="CHEBI:58614"/>
        <dbReference type="EC" id="3.5.4.25"/>
    </reaction>
</comment>
<evidence type="ECO:0000256" key="3">
    <source>
        <dbReference type="ARBA" id="ARBA00012762"/>
    </source>
</evidence>
<evidence type="ECO:0000313" key="12">
    <source>
        <dbReference type="Proteomes" id="UP000237144"/>
    </source>
</evidence>
<dbReference type="EC" id="3.5.4.25" evidence="3"/>
<keyword evidence="7" id="KW-0342">GTP-binding</keyword>
<evidence type="ECO:0000256" key="2">
    <source>
        <dbReference type="ARBA" id="ARBA00008131"/>
    </source>
</evidence>
<feature type="region of interest" description="Disordered" evidence="9">
    <location>
        <begin position="89"/>
        <end position="189"/>
    </location>
</feature>
<feature type="compositionally biased region" description="Acidic residues" evidence="9">
    <location>
        <begin position="641"/>
        <end position="653"/>
    </location>
</feature>
<dbReference type="Proteomes" id="UP000237144">
    <property type="component" value="Unassembled WGS sequence"/>
</dbReference>